<comment type="similarity">
    <text evidence="2">Belongs to the TUBGCP family.</text>
</comment>
<evidence type="ECO:0000313" key="8">
    <source>
        <dbReference type="EMBL" id="KAK6591172.1"/>
    </source>
</evidence>
<dbReference type="InterPro" id="IPR042241">
    <property type="entry name" value="GCP_C_sf"/>
</dbReference>
<dbReference type="EMBL" id="JAWDEY010000001">
    <property type="protein sequence ID" value="KAK6591172.1"/>
    <property type="molecule type" value="Genomic_DNA"/>
</dbReference>
<reference evidence="8 9" key="1">
    <citation type="submission" date="2023-10" db="EMBL/GenBank/DDBJ databases">
        <title>Comparative genomics analysis reveals potential genetic determinants of host preference in Cryptosporidium xiaoi.</title>
        <authorList>
            <person name="Xiao L."/>
            <person name="Li J."/>
        </authorList>
    </citation>
    <scope>NUCLEOTIDE SEQUENCE [LARGE SCALE GENOMIC DNA]</scope>
    <source>
        <strain evidence="8 9">52996</strain>
    </source>
</reference>
<feature type="domain" description="Gamma tubulin complex component protein N-terminal" evidence="7">
    <location>
        <begin position="2"/>
        <end position="412"/>
    </location>
</feature>
<evidence type="ECO:0000256" key="1">
    <source>
        <dbReference type="ARBA" id="ARBA00004267"/>
    </source>
</evidence>
<dbReference type="Proteomes" id="UP001311799">
    <property type="component" value="Unassembled WGS sequence"/>
</dbReference>
<dbReference type="GO" id="GO:0043015">
    <property type="term" value="F:gamma-tubulin binding"/>
    <property type="evidence" value="ECO:0007669"/>
    <property type="project" value="InterPro"/>
</dbReference>
<evidence type="ECO:0000256" key="2">
    <source>
        <dbReference type="ARBA" id="ARBA00010337"/>
    </source>
</evidence>
<evidence type="ECO:0000259" key="7">
    <source>
        <dbReference type="Pfam" id="PF17681"/>
    </source>
</evidence>
<keyword evidence="4" id="KW-0493">Microtubule</keyword>
<evidence type="ECO:0000313" key="9">
    <source>
        <dbReference type="Proteomes" id="UP001311799"/>
    </source>
</evidence>
<dbReference type="GO" id="GO:0000278">
    <property type="term" value="P:mitotic cell cycle"/>
    <property type="evidence" value="ECO:0007669"/>
    <property type="project" value="TreeGrafter"/>
</dbReference>
<evidence type="ECO:0000256" key="3">
    <source>
        <dbReference type="ARBA" id="ARBA00022490"/>
    </source>
</evidence>
<dbReference type="PANTHER" id="PTHR19302">
    <property type="entry name" value="GAMMA TUBULIN COMPLEX PROTEIN"/>
    <property type="match status" value="1"/>
</dbReference>
<comment type="subcellular location">
    <subcellularLocation>
        <location evidence="1">Cytoplasm</location>
        <location evidence="1">Cytoskeleton</location>
        <location evidence="1">Microtubule organizing center</location>
    </subcellularLocation>
</comment>
<dbReference type="GO" id="GO:0051321">
    <property type="term" value="P:meiotic cell cycle"/>
    <property type="evidence" value="ECO:0007669"/>
    <property type="project" value="TreeGrafter"/>
</dbReference>
<dbReference type="GO" id="GO:0051225">
    <property type="term" value="P:spindle assembly"/>
    <property type="evidence" value="ECO:0007669"/>
    <property type="project" value="TreeGrafter"/>
</dbReference>
<evidence type="ECO:0000256" key="5">
    <source>
        <dbReference type="ARBA" id="ARBA00023212"/>
    </source>
</evidence>
<dbReference type="InterPro" id="IPR007259">
    <property type="entry name" value="GCP"/>
</dbReference>
<gene>
    <name evidence="8" type="ORF">RS030_101592</name>
</gene>
<dbReference type="AlphaFoldDB" id="A0AAV9Y2P2"/>
<keyword evidence="5" id="KW-0206">Cytoskeleton</keyword>
<comment type="caution">
    <text evidence="8">The sequence shown here is derived from an EMBL/GenBank/DDBJ whole genome shotgun (WGS) entry which is preliminary data.</text>
</comment>
<dbReference type="Pfam" id="PF17681">
    <property type="entry name" value="GCP_N_terminal"/>
    <property type="match status" value="1"/>
</dbReference>
<keyword evidence="3" id="KW-0963">Cytoplasm</keyword>
<dbReference type="InterPro" id="IPR040457">
    <property type="entry name" value="GCP_C"/>
</dbReference>
<protein>
    <submittedName>
        <fullName evidence="8">Uncharacterized protein</fullName>
    </submittedName>
</protein>
<dbReference type="PANTHER" id="PTHR19302:SF27">
    <property type="entry name" value="GAMMA-TUBULIN COMPLEX COMPONENT 4"/>
    <property type="match status" value="1"/>
</dbReference>
<dbReference type="GO" id="GO:0005874">
    <property type="term" value="C:microtubule"/>
    <property type="evidence" value="ECO:0007669"/>
    <property type="project" value="UniProtKB-KW"/>
</dbReference>
<dbReference type="GO" id="GO:0007020">
    <property type="term" value="P:microtubule nucleation"/>
    <property type="evidence" value="ECO:0007669"/>
    <property type="project" value="InterPro"/>
</dbReference>
<dbReference type="GO" id="GO:0000922">
    <property type="term" value="C:spindle pole"/>
    <property type="evidence" value="ECO:0007669"/>
    <property type="project" value="InterPro"/>
</dbReference>
<organism evidence="8 9">
    <name type="scientific">Cryptosporidium xiaoi</name>
    <dbReference type="NCBI Taxonomy" id="659607"/>
    <lineage>
        <taxon>Eukaryota</taxon>
        <taxon>Sar</taxon>
        <taxon>Alveolata</taxon>
        <taxon>Apicomplexa</taxon>
        <taxon>Conoidasida</taxon>
        <taxon>Coccidia</taxon>
        <taxon>Eucoccidiorida</taxon>
        <taxon>Eimeriorina</taxon>
        <taxon>Cryptosporidiidae</taxon>
        <taxon>Cryptosporidium</taxon>
    </lineage>
</organism>
<sequence>MLDDILLSLSGNVGESIEIEPELFKSDSISLYSYKYRLKLKSQLEEYLSLTERSLVSQILQVSSNVYSINEFINNVQSLIYFRDEFSIGDKFDSKNLTSVKELKKRLLRINPVGFYINAISNCLQEYMIKYLEKISQLEREIFENPSLPLTYILAFTSKPGRVLNVMMEFIDKWYSLSLSVRNDSTSRFSFSNMFILMEKNDNICDIYISVPCGYILDYFYIGINSGDPLKEAVYKNLLLVCNRVLGYQIINWIIIGRLVDPFEEFIVGRFSVAIDSSKFYKPEISSNNSFIPIDSCFEAYIDENILELHDSEESIHCSIFEWEGLFYTRYESFTQKYLLPKLLYTIFSAGKTLRIIKRFGYNDEKFESKLEYYLEKFNQLFDSSFPYIQTPLEELVNEYKEYLSLIMFETLKNNNNDITSIFKLIRELYLLGNGDLFSQLDNNIFKFSINSEKNNVNISEQFEYVKSIWNDLILFNDKLGKTKNQNNVKDILEIKLNFCSDTFDLFNFGIDEEDLVVTFNCDINSELFTLKLNDNNNCDAIYNNDESVINDKNKDIDFETNINNDGLGIVSYCRTKWPIRIIDGFNHVIECISSPNVVSSLLLTASENGIPFKINGYNTNKHYLETENNREFIRFMWFIDIKNDNSIEFNIKVYWHTTNLKPLLNTDKNYSLLKTNIIKLVKIEDHNSMSNLFSYRIRILFKQSNISFYLEPYKYTSINTISILHKPTQILNIKHINLDICLPLISSSCYFYLIRHNSIKKQNERLLELLITKWCHISATGNVDVVSQFYYSSNNSAISYLDFSSSFSKDNNSNNYYNILVNKHLNKFISGINFNNHIFRLRLVEKLSWPFPLIFTKKNMEHYYNLFDFYWLFFKTYNGLERLWTEMFNIRYGYRRNTYCLFLREYYINNFWNYISYCRWVLQITIGEFYSFLQDFAINESYSIFFENIGNEANFENILLRHSELIQNLVLKSGFLLSSILNPLTTIFILTNEWTYSVYSEISRWNNISDKNDTYKERNYSLLSTNNINILDDYPWNNYEWKNLTEITVKFMKNFILLWDNLCSEMSIISNNIQYQHFSYLLSIFNNNRWNIDIPEINNVNIELHDKNLYYADNYSPSENDQVEDEYTIHSFYDSNTENDDFDYINYYNEDNFEYEKEQDSDLYEIRNNNLFIDDNVKTSNYSIKQKYITVNENEYFGNSNRKYKSKEYTSGEF</sequence>
<dbReference type="Gene3D" id="1.20.120.1900">
    <property type="entry name" value="Gamma-tubulin complex, C-terminal domain"/>
    <property type="match status" value="1"/>
</dbReference>
<name>A0AAV9Y2P2_9CRYT</name>
<evidence type="ECO:0000259" key="6">
    <source>
        <dbReference type="Pfam" id="PF04130"/>
    </source>
</evidence>
<dbReference type="InterPro" id="IPR041470">
    <property type="entry name" value="GCP_N"/>
</dbReference>
<evidence type="ECO:0000256" key="4">
    <source>
        <dbReference type="ARBA" id="ARBA00022701"/>
    </source>
</evidence>
<dbReference type="GO" id="GO:0000930">
    <property type="term" value="C:gamma-tubulin complex"/>
    <property type="evidence" value="ECO:0007669"/>
    <property type="project" value="TreeGrafter"/>
</dbReference>
<dbReference type="Pfam" id="PF04130">
    <property type="entry name" value="GCP_C_terminal"/>
    <property type="match status" value="1"/>
</dbReference>
<dbReference type="GO" id="GO:0031122">
    <property type="term" value="P:cytoplasmic microtubule organization"/>
    <property type="evidence" value="ECO:0007669"/>
    <property type="project" value="TreeGrafter"/>
</dbReference>
<keyword evidence="9" id="KW-1185">Reference proteome</keyword>
<dbReference type="GO" id="GO:0051011">
    <property type="term" value="F:microtubule minus-end binding"/>
    <property type="evidence" value="ECO:0007669"/>
    <property type="project" value="TreeGrafter"/>
</dbReference>
<accession>A0AAV9Y2P2</accession>
<feature type="domain" description="Gamma tubulin complex component C-terminal" evidence="6">
    <location>
        <begin position="842"/>
        <end position="1090"/>
    </location>
</feature>
<proteinExistence type="inferred from homology"/>